<comment type="catalytic activity">
    <reaction evidence="25">
        <text>tetradecanoyl-[ACP] + malonyl-[ACP] + H(+) = 3-oxohexadecanoyl-[ACP] + holo-[ACP] + CO2</text>
        <dbReference type="Rhea" id="RHEA:41900"/>
        <dbReference type="Rhea" id="RHEA-COMP:9623"/>
        <dbReference type="Rhea" id="RHEA-COMP:9648"/>
        <dbReference type="Rhea" id="RHEA-COMP:9649"/>
        <dbReference type="Rhea" id="RHEA-COMP:9685"/>
        <dbReference type="ChEBI" id="CHEBI:15378"/>
        <dbReference type="ChEBI" id="CHEBI:16526"/>
        <dbReference type="ChEBI" id="CHEBI:64479"/>
        <dbReference type="ChEBI" id="CHEBI:78449"/>
        <dbReference type="ChEBI" id="CHEBI:78477"/>
        <dbReference type="ChEBI" id="CHEBI:78478"/>
    </reaction>
    <physiologicalReaction direction="left-to-right" evidence="25">
        <dbReference type="Rhea" id="RHEA:41901"/>
    </physiologicalReaction>
</comment>
<evidence type="ECO:0000256" key="40">
    <source>
        <dbReference type="ARBA" id="ARBA00048704"/>
    </source>
</evidence>
<dbReference type="Pfam" id="PF08659">
    <property type="entry name" value="KR"/>
    <property type="match status" value="1"/>
</dbReference>
<dbReference type="InterPro" id="IPR049551">
    <property type="entry name" value="PKS_DH_C"/>
</dbReference>
<dbReference type="InterPro" id="IPR036736">
    <property type="entry name" value="ACP-like_sf"/>
</dbReference>
<evidence type="ECO:0000256" key="4">
    <source>
        <dbReference type="ARBA" id="ARBA00022679"/>
    </source>
</evidence>
<evidence type="ECO:0000259" key="55">
    <source>
        <dbReference type="PROSITE" id="PS52019"/>
    </source>
</evidence>
<feature type="active site" description="Proton donor; for dehydratase activity" evidence="51">
    <location>
        <position position="1077"/>
    </location>
</feature>
<evidence type="ECO:0000259" key="53">
    <source>
        <dbReference type="PROSITE" id="PS50075"/>
    </source>
</evidence>
<evidence type="ECO:0000256" key="38">
    <source>
        <dbReference type="ARBA" id="ARBA00048650"/>
    </source>
</evidence>
<dbReference type="InterPro" id="IPR020843">
    <property type="entry name" value="ER"/>
</dbReference>
<organism evidence="56 57">
    <name type="scientific">Allokutzneria albata</name>
    <name type="common">Kibdelosporangium albatum</name>
    <dbReference type="NCBI Taxonomy" id="211114"/>
    <lineage>
        <taxon>Bacteria</taxon>
        <taxon>Bacillati</taxon>
        <taxon>Actinomycetota</taxon>
        <taxon>Actinomycetes</taxon>
        <taxon>Pseudonocardiales</taxon>
        <taxon>Pseudonocardiaceae</taxon>
        <taxon>Allokutzneria</taxon>
    </lineage>
</organism>
<evidence type="ECO:0000256" key="22">
    <source>
        <dbReference type="ARBA" id="ARBA00047394"/>
    </source>
</evidence>
<keyword evidence="10" id="KW-0012">Acyltransferase</keyword>
<keyword evidence="2" id="KW-0596">Phosphopantetheine</keyword>
<comment type="catalytic activity">
    <reaction evidence="21">
        <text>3-oxooctadecanoyl-[ACP] + NADPH + H(+) = (3R)-hydroxyoctadecanoyl-[ACP] + NADP(+)</text>
        <dbReference type="Rhea" id="RHEA:41920"/>
        <dbReference type="Rhea" id="RHEA-COMP:9653"/>
        <dbReference type="Rhea" id="RHEA-COMP:9654"/>
        <dbReference type="ChEBI" id="CHEBI:15378"/>
        <dbReference type="ChEBI" id="CHEBI:57783"/>
        <dbReference type="ChEBI" id="CHEBI:58349"/>
        <dbReference type="ChEBI" id="CHEBI:78487"/>
        <dbReference type="ChEBI" id="CHEBI:78488"/>
    </reaction>
    <physiologicalReaction direction="left-to-right" evidence="21">
        <dbReference type="Rhea" id="RHEA:41921"/>
    </physiologicalReaction>
</comment>
<dbReference type="Pfam" id="PF00975">
    <property type="entry name" value="Thioesterase"/>
    <property type="match status" value="1"/>
</dbReference>
<comment type="catalytic activity">
    <reaction evidence="41">
        <text>3-oxotetradecanoyl-[ACP] + NADPH + H(+) = (3R)-hydroxytetradecanoyl-[ACP] + NADP(+)</text>
        <dbReference type="Rhea" id="RHEA:41888"/>
        <dbReference type="Rhea" id="RHEA-COMP:9645"/>
        <dbReference type="Rhea" id="RHEA-COMP:9646"/>
        <dbReference type="ChEBI" id="CHEBI:15378"/>
        <dbReference type="ChEBI" id="CHEBI:57783"/>
        <dbReference type="ChEBI" id="CHEBI:58349"/>
        <dbReference type="ChEBI" id="CHEBI:78473"/>
        <dbReference type="ChEBI" id="CHEBI:78474"/>
    </reaction>
    <physiologicalReaction direction="left-to-right" evidence="41">
        <dbReference type="Rhea" id="RHEA:41889"/>
    </physiologicalReaction>
</comment>
<dbReference type="Pfam" id="PF21089">
    <property type="entry name" value="PKS_DH_N"/>
    <property type="match status" value="1"/>
</dbReference>
<evidence type="ECO:0000256" key="10">
    <source>
        <dbReference type="ARBA" id="ARBA00023315"/>
    </source>
</evidence>
<feature type="domain" description="PKS/mFAS DH" evidence="55">
    <location>
        <begin position="890"/>
        <end position="1151"/>
    </location>
</feature>
<dbReference type="SMART" id="SM01294">
    <property type="entry name" value="PKS_PP_betabranch"/>
    <property type="match status" value="1"/>
</dbReference>
<dbReference type="SMART" id="SM00822">
    <property type="entry name" value="PKS_KR"/>
    <property type="match status" value="1"/>
</dbReference>
<feature type="region of interest" description="C-terminal hotdog fold" evidence="51">
    <location>
        <begin position="1020"/>
        <end position="1151"/>
    </location>
</feature>
<keyword evidence="52" id="KW-0175">Coiled coil</keyword>
<feature type="active site" description="Proton acceptor; for dehydratase activity" evidence="51">
    <location>
        <position position="922"/>
    </location>
</feature>
<dbReference type="GO" id="GO:0004315">
    <property type="term" value="F:3-oxoacyl-[acyl-carrier-protein] synthase activity"/>
    <property type="evidence" value="ECO:0007669"/>
    <property type="project" value="UniProtKB-EC"/>
</dbReference>
<comment type="catalytic activity">
    <reaction evidence="35">
        <text>(2E)-octenoyl-[ACP] + NADPH + H(+) = octanoyl-[ACP] + NADP(+)</text>
        <dbReference type="Rhea" id="RHEA:41848"/>
        <dbReference type="Rhea" id="RHEA-COMP:9635"/>
        <dbReference type="Rhea" id="RHEA-COMP:9636"/>
        <dbReference type="ChEBI" id="CHEBI:15378"/>
        <dbReference type="ChEBI" id="CHEBI:57783"/>
        <dbReference type="ChEBI" id="CHEBI:58349"/>
        <dbReference type="ChEBI" id="CHEBI:78462"/>
        <dbReference type="ChEBI" id="CHEBI:78463"/>
    </reaction>
    <physiologicalReaction direction="left-to-right" evidence="35">
        <dbReference type="Rhea" id="RHEA:41849"/>
    </physiologicalReaction>
</comment>
<evidence type="ECO:0000256" key="24">
    <source>
        <dbReference type="ARBA" id="ARBA00047440"/>
    </source>
</evidence>
<evidence type="ECO:0000256" key="45">
    <source>
        <dbReference type="ARBA" id="ARBA00049263"/>
    </source>
</evidence>
<dbReference type="Pfam" id="PF08240">
    <property type="entry name" value="ADH_N"/>
    <property type="match status" value="1"/>
</dbReference>
<evidence type="ECO:0000256" key="48">
    <source>
        <dbReference type="ARBA" id="ARBA00049449"/>
    </source>
</evidence>
<keyword evidence="4 56" id="KW-0808">Transferase</keyword>
<dbReference type="Pfam" id="PF00109">
    <property type="entry name" value="ketoacyl-synt"/>
    <property type="match status" value="1"/>
</dbReference>
<dbReference type="SUPFAM" id="SSF50129">
    <property type="entry name" value="GroES-like"/>
    <property type="match status" value="1"/>
</dbReference>
<evidence type="ECO:0000256" key="9">
    <source>
        <dbReference type="ARBA" id="ARBA00023268"/>
    </source>
</evidence>
<comment type="catalytic activity">
    <reaction evidence="30">
        <text>3-oxobutanoyl-[ACP] + NADPH + H(+) = (3R)-hydroxybutanoyl-[ACP] + NADP(+)</text>
        <dbReference type="Rhea" id="RHEA:41804"/>
        <dbReference type="Rhea" id="RHEA-COMP:9625"/>
        <dbReference type="Rhea" id="RHEA-COMP:9626"/>
        <dbReference type="ChEBI" id="CHEBI:15378"/>
        <dbReference type="ChEBI" id="CHEBI:57783"/>
        <dbReference type="ChEBI" id="CHEBI:58349"/>
        <dbReference type="ChEBI" id="CHEBI:78450"/>
        <dbReference type="ChEBI" id="CHEBI:78451"/>
    </reaction>
    <physiologicalReaction direction="left-to-right" evidence="30">
        <dbReference type="Rhea" id="RHEA:41805"/>
    </physiologicalReaction>
</comment>
<dbReference type="FunFam" id="1.10.1200.10:FF:000007">
    <property type="entry name" value="Probable polyketide synthase pks17"/>
    <property type="match status" value="1"/>
</dbReference>
<evidence type="ECO:0000256" key="14">
    <source>
        <dbReference type="ARBA" id="ARBA00023388"/>
    </source>
</evidence>
<evidence type="ECO:0000256" key="18">
    <source>
        <dbReference type="ARBA" id="ARBA00023401"/>
    </source>
</evidence>
<dbReference type="SMART" id="SM00823">
    <property type="entry name" value="PKS_PP"/>
    <property type="match status" value="1"/>
</dbReference>
<dbReference type="Gene3D" id="1.10.1200.10">
    <property type="entry name" value="ACP-like"/>
    <property type="match status" value="1"/>
</dbReference>
<dbReference type="Gene3D" id="3.40.50.720">
    <property type="entry name" value="NAD(P)-binding Rossmann-like Domain"/>
    <property type="match status" value="1"/>
</dbReference>
<comment type="catalytic activity">
    <reaction evidence="36">
        <text>a fatty acyl-[ACP] + malonyl-[ACP] + H(+) = a 3-oxoacyl-[ACP] + holo-[ACP] + CO2</text>
        <dbReference type="Rhea" id="RHEA:22836"/>
        <dbReference type="Rhea" id="RHEA-COMP:9623"/>
        <dbReference type="Rhea" id="RHEA-COMP:9685"/>
        <dbReference type="Rhea" id="RHEA-COMP:9916"/>
        <dbReference type="Rhea" id="RHEA-COMP:14125"/>
        <dbReference type="ChEBI" id="CHEBI:15378"/>
        <dbReference type="ChEBI" id="CHEBI:16526"/>
        <dbReference type="ChEBI" id="CHEBI:64479"/>
        <dbReference type="ChEBI" id="CHEBI:78449"/>
        <dbReference type="ChEBI" id="CHEBI:78776"/>
        <dbReference type="ChEBI" id="CHEBI:138651"/>
        <dbReference type="EC" id="2.3.1.41"/>
    </reaction>
    <physiologicalReaction direction="left-to-right" evidence="36">
        <dbReference type="Rhea" id="RHEA:22837"/>
    </physiologicalReaction>
</comment>
<evidence type="ECO:0000256" key="28">
    <source>
        <dbReference type="ARBA" id="ARBA00047810"/>
    </source>
</evidence>
<dbReference type="PROSITE" id="PS50075">
    <property type="entry name" value="CARRIER"/>
    <property type="match status" value="1"/>
</dbReference>
<dbReference type="GO" id="GO:0004312">
    <property type="term" value="F:fatty acid synthase activity"/>
    <property type="evidence" value="ECO:0007669"/>
    <property type="project" value="TreeGrafter"/>
</dbReference>
<evidence type="ECO:0000256" key="15">
    <source>
        <dbReference type="ARBA" id="ARBA00023394"/>
    </source>
</evidence>
<dbReference type="InterPro" id="IPR013154">
    <property type="entry name" value="ADH-like_N"/>
</dbReference>
<comment type="catalytic activity">
    <reaction evidence="50">
        <text>octanoyl-[ACP] + malonyl-[ACP] + H(+) = 3-oxodecanoyl-[ACP] + holo-[ACP] + CO2</text>
        <dbReference type="Rhea" id="RHEA:41852"/>
        <dbReference type="Rhea" id="RHEA-COMP:9623"/>
        <dbReference type="Rhea" id="RHEA-COMP:9636"/>
        <dbReference type="Rhea" id="RHEA-COMP:9637"/>
        <dbReference type="Rhea" id="RHEA-COMP:9685"/>
        <dbReference type="ChEBI" id="CHEBI:15378"/>
        <dbReference type="ChEBI" id="CHEBI:16526"/>
        <dbReference type="ChEBI" id="CHEBI:64479"/>
        <dbReference type="ChEBI" id="CHEBI:78449"/>
        <dbReference type="ChEBI" id="CHEBI:78463"/>
        <dbReference type="ChEBI" id="CHEBI:78464"/>
    </reaction>
    <physiologicalReaction direction="left-to-right" evidence="50">
        <dbReference type="Rhea" id="RHEA:41853"/>
    </physiologicalReaction>
</comment>
<comment type="catalytic activity">
    <reaction evidence="47">
        <text>3-oxooctanoyl-[ACP] + NADPH + H(+) = (3R)-hydroxyoctanoyl-[ACP] + NADP(+)</text>
        <dbReference type="Rhea" id="RHEA:41840"/>
        <dbReference type="Rhea" id="RHEA-COMP:9633"/>
        <dbReference type="Rhea" id="RHEA-COMP:9634"/>
        <dbReference type="ChEBI" id="CHEBI:15378"/>
        <dbReference type="ChEBI" id="CHEBI:57783"/>
        <dbReference type="ChEBI" id="CHEBI:58349"/>
        <dbReference type="ChEBI" id="CHEBI:78460"/>
        <dbReference type="ChEBI" id="CHEBI:78461"/>
    </reaction>
    <physiologicalReaction direction="left-to-right" evidence="47">
        <dbReference type="Rhea" id="RHEA:41841"/>
    </physiologicalReaction>
</comment>
<dbReference type="Pfam" id="PF00698">
    <property type="entry name" value="Acyl_transf_1"/>
    <property type="match status" value="1"/>
</dbReference>
<dbReference type="InterPro" id="IPR036291">
    <property type="entry name" value="NAD(P)-bd_dom_sf"/>
</dbReference>
<evidence type="ECO:0000256" key="43">
    <source>
        <dbReference type="ARBA" id="ARBA00049109"/>
    </source>
</evidence>
<dbReference type="SMART" id="SM00829">
    <property type="entry name" value="PKS_ER"/>
    <property type="match status" value="1"/>
</dbReference>
<evidence type="ECO:0000256" key="32">
    <source>
        <dbReference type="ARBA" id="ARBA00048051"/>
    </source>
</evidence>
<dbReference type="GO" id="GO:0019171">
    <property type="term" value="F:(3R)-hydroxyacyl-[acyl-carrier-protein] dehydratase activity"/>
    <property type="evidence" value="ECO:0007669"/>
    <property type="project" value="UniProtKB-EC"/>
</dbReference>
<dbReference type="SUPFAM" id="SSF53474">
    <property type="entry name" value="alpha/beta-Hydrolases"/>
    <property type="match status" value="1"/>
</dbReference>
<evidence type="ECO:0000256" key="1">
    <source>
        <dbReference type="ARBA" id="ARBA00005189"/>
    </source>
</evidence>
<keyword evidence="57" id="KW-1185">Reference proteome</keyword>
<comment type="catalytic activity">
    <reaction evidence="27">
        <text>dodecanoyl-[ACP] + malonyl-[ACP] + H(+) = 3-oxotetradecanoyl-[ACP] + holo-[ACP] + CO2</text>
        <dbReference type="Rhea" id="RHEA:41884"/>
        <dbReference type="Rhea" id="RHEA-COMP:9623"/>
        <dbReference type="Rhea" id="RHEA-COMP:9644"/>
        <dbReference type="Rhea" id="RHEA-COMP:9645"/>
        <dbReference type="Rhea" id="RHEA-COMP:9685"/>
        <dbReference type="ChEBI" id="CHEBI:15378"/>
        <dbReference type="ChEBI" id="CHEBI:16526"/>
        <dbReference type="ChEBI" id="CHEBI:64479"/>
        <dbReference type="ChEBI" id="CHEBI:65264"/>
        <dbReference type="ChEBI" id="CHEBI:78449"/>
        <dbReference type="ChEBI" id="CHEBI:78473"/>
    </reaction>
    <physiologicalReaction direction="left-to-right" evidence="27">
        <dbReference type="Rhea" id="RHEA:41885"/>
    </physiologicalReaction>
</comment>
<evidence type="ECO:0000256" key="2">
    <source>
        <dbReference type="ARBA" id="ARBA00022450"/>
    </source>
</evidence>
<comment type="catalytic activity">
    <reaction evidence="22">
        <text>hexanoyl-[ACP] + malonyl-[ACP] + H(+) = 3-oxooctanoyl-[ACP] + holo-[ACP] + CO2</text>
        <dbReference type="Rhea" id="RHEA:41836"/>
        <dbReference type="Rhea" id="RHEA-COMP:9623"/>
        <dbReference type="Rhea" id="RHEA-COMP:9632"/>
        <dbReference type="Rhea" id="RHEA-COMP:9633"/>
        <dbReference type="Rhea" id="RHEA-COMP:9685"/>
        <dbReference type="ChEBI" id="CHEBI:15378"/>
        <dbReference type="ChEBI" id="CHEBI:16526"/>
        <dbReference type="ChEBI" id="CHEBI:64479"/>
        <dbReference type="ChEBI" id="CHEBI:78449"/>
        <dbReference type="ChEBI" id="CHEBI:78459"/>
        <dbReference type="ChEBI" id="CHEBI:78460"/>
    </reaction>
    <physiologicalReaction direction="left-to-right" evidence="22">
        <dbReference type="Rhea" id="RHEA:41837"/>
    </physiologicalReaction>
</comment>
<keyword evidence="5" id="KW-0677">Repeat</keyword>
<evidence type="ECO:0000256" key="19">
    <source>
        <dbReference type="ARBA" id="ARBA00023402"/>
    </source>
</evidence>
<dbReference type="InterPro" id="IPR009081">
    <property type="entry name" value="PP-bd_ACP"/>
</dbReference>
<dbReference type="InterPro" id="IPR032821">
    <property type="entry name" value="PKS_assoc"/>
</dbReference>
<dbReference type="CDD" id="cd08956">
    <property type="entry name" value="KR_3_FAS_SDR_x"/>
    <property type="match status" value="1"/>
</dbReference>
<dbReference type="Proteomes" id="UP000183376">
    <property type="component" value="Chromosome I"/>
</dbReference>
<evidence type="ECO:0000256" key="29">
    <source>
        <dbReference type="ARBA" id="ARBA00047897"/>
    </source>
</evidence>
<evidence type="ECO:0000256" key="26">
    <source>
        <dbReference type="ARBA" id="ARBA00047500"/>
    </source>
</evidence>
<comment type="function">
    <text evidence="20">Fatty acid synthetase is a multifunctional enzyme that catalyzes the de novo biosynthesis of long-chain saturated fatty acids starting from acetyl-CoA and malonyl-CoA in the presence of NADPH. This multifunctional protein contains 7 catalytic activities and a site for the binding of the prosthetic group 4'-phosphopantetheine of the acyl carrier protein ([ACP]) domain.</text>
</comment>
<comment type="catalytic activity">
    <reaction evidence="38">
        <text>a 2,3-saturated acyl-[ACP] + NADP(+) = a (2E)-enoyl-[ACP] + NADPH + H(+)</text>
        <dbReference type="Rhea" id="RHEA:22564"/>
        <dbReference type="Rhea" id="RHEA-COMP:9925"/>
        <dbReference type="Rhea" id="RHEA-COMP:9926"/>
        <dbReference type="ChEBI" id="CHEBI:15378"/>
        <dbReference type="ChEBI" id="CHEBI:57783"/>
        <dbReference type="ChEBI" id="CHEBI:58349"/>
        <dbReference type="ChEBI" id="CHEBI:78784"/>
        <dbReference type="ChEBI" id="CHEBI:78785"/>
        <dbReference type="EC" id="1.3.1.39"/>
    </reaction>
    <physiologicalReaction direction="right-to-left" evidence="38">
        <dbReference type="Rhea" id="RHEA:22566"/>
    </physiologicalReaction>
</comment>
<evidence type="ECO:0000256" key="3">
    <source>
        <dbReference type="ARBA" id="ARBA00022553"/>
    </source>
</evidence>
<keyword evidence="6" id="KW-0702">S-nitrosylation</keyword>
<dbReference type="PROSITE" id="PS52019">
    <property type="entry name" value="PKS_MFAS_DH"/>
    <property type="match status" value="1"/>
</dbReference>
<evidence type="ECO:0000256" key="16">
    <source>
        <dbReference type="ARBA" id="ARBA00023398"/>
    </source>
</evidence>
<comment type="pathway">
    <text evidence="1">Lipid metabolism.</text>
</comment>
<keyword evidence="7" id="KW-0663">Pyridoxal phosphate</keyword>
<comment type="catalytic activity">
    <reaction evidence="44">
        <text>(2E)-tetradecenoyl-[ACP] + NADPH + H(+) = tetradecanoyl-[ACP] + NADP(+)</text>
        <dbReference type="Rhea" id="RHEA:41896"/>
        <dbReference type="Rhea" id="RHEA-COMP:9647"/>
        <dbReference type="Rhea" id="RHEA-COMP:9648"/>
        <dbReference type="ChEBI" id="CHEBI:15378"/>
        <dbReference type="ChEBI" id="CHEBI:57783"/>
        <dbReference type="ChEBI" id="CHEBI:58349"/>
        <dbReference type="ChEBI" id="CHEBI:78475"/>
        <dbReference type="ChEBI" id="CHEBI:78477"/>
    </reaction>
    <physiologicalReaction direction="left-to-right" evidence="44">
        <dbReference type="Rhea" id="RHEA:41897"/>
    </physiologicalReaction>
</comment>
<dbReference type="eggNOG" id="COG3321">
    <property type="taxonomic scope" value="Bacteria"/>
</dbReference>
<dbReference type="SMART" id="SM00825">
    <property type="entry name" value="PKS_KS"/>
    <property type="match status" value="1"/>
</dbReference>
<keyword evidence="9" id="KW-0511">Multifunctional enzyme</keyword>
<dbReference type="InterPro" id="IPR018201">
    <property type="entry name" value="Ketoacyl_synth_AS"/>
</dbReference>
<comment type="catalytic activity">
    <reaction evidence="34">
        <text>tetradecanoyl-[ACP] + H2O = tetradecanoate + holo-[ACP] + H(+)</text>
        <dbReference type="Rhea" id="RHEA:30123"/>
        <dbReference type="Rhea" id="RHEA-COMP:9648"/>
        <dbReference type="Rhea" id="RHEA-COMP:9685"/>
        <dbReference type="ChEBI" id="CHEBI:15377"/>
        <dbReference type="ChEBI" id="CHEBI:15378"/>
        <dbReference type="ChEBI" id="CHEBI:30807"/>
        <dbReference type="ChEBI" id="CHEBI:64479"/>
        <dbReference type="ChEBI" id="CHEBI:78477"/>
        <dbReference type="EC" id="3.1.2.14"/>
    </reaction>
    <physiologicalReaction direction="left-to-right" evidence="34">
        <dbReference type="Rhea" id="RHEA:30124"/>
    </physiologicalReaction>
</comment>
<evidence type="ECO:0000256" key="23">
    <source>
        <dbReference type="ARBA" id="ARBA00047400"/>
    </source>
</evidence>
<evidence type="ECO:0000256" key="39">
    <source>
        <dbReference type="ARBA" id="ARBA00048691"/>
    </source>
</evidence>
<evidence type="ECO:0000256" key="20">
    <source>
        <dbReference type="ARBA" id="ARBA00023442"/>
    </source>
</evidence>
<dbReference type="InterPro" id="IPR049900">
    <property type="entry name" value="PKS_mFAS_DH"/>
</dbReference>
<dbReference type="InterPro" id="IPR020802">
    <property type="entry name" value="TesA-like"/>
</dbReference>
<evidence type="ECO:0000256" key="5">
    <source>
        <dbReference type="ARBA" id="ARBA00022737"/>
    </source>
</evidence>
<comment type="catalytic activity">
    <reaction evidence="29">
        <text>(2E)-hexenoyl-[ACP] + NADPH + H(+) = hexanoyl-[ACP] + NADP(+)</text>
        <dbReference type="Rhea" id="RHEA:41832"/>
        <dbReference type="Rhea" id="RHEA-COMP:9631"/>
        <dbReference type="Rhea" id="RHEA-COMP:9632"/>
        <dbReference type="ChEBI" id="CHEBI:15378"/>
        <dbReference type="ChEBI" id="CHEBI:57783"/>
        <dbReference type="ChEBI" id="CHEBI:58349"/>
        <dbReference type="ChEBI" id="CHEBI:78458"/>
        <dbReference type="ChEBI" id="CHEBI:78459"/>
    </reaction>
    <physiologicalReaction direction="left-to-right" evidence="29">
        <dbReference type="Rhea" id="RHEA:41833"/>
    </physiologicalReaction>
</comment>
<dbReference type="FunFam" id="3.40.47.10:FF:000019">
    <property type="entry name" value="Polyketide synthase type I"/>
    <property type="match status" value="1"/>
</dbReference>
<dbReference type="PROSITE" id="PS52004">
    <property type="entry name" value="KS3_2"/>
    <property type="match status" value="1"/>
</dbReference>
<dbReference type="GO" id="GO:0016297">
    <property type="term" value="F:fatty acyl-[ACP] hydrolase activity"/>
    <property type="evidence" value="ECO:0007669"/>
    <property type="project" value="UniProtKB-EC"/>
</dbReference>
<evidence type="ECO:0000256" key="21">
    <source>
        <dbReference type="ARBA" id="ARBA00047300"/>
    </source>
</evidence>
<dbReference type="CDD" id="cd05195">
    <property type="entry name" value="enoyl_red"/>
    <property type="match status" value="1"/>
</dbReference>
<reference evidence="56 57" key="1">
    <citation type="submission" date="2016-10" db="EMBL/GenBank/DDBJ databases">
        <authorList>
            <person name="de Groot N.N."/>
        </authorList>
    </citation>
    <scope>NUCLEOTIDE SEQUENCE [LARGE SCALE GENOMIC DNA]</scope>
    <source>
        <strain evidence="56 57">DSM 44149</strain>
    </source>
</reference>
<evidence type="ECO:0000313" key="57">
    <source>
        <dbReference type="Proteomes" id="UP000183376"/>
    </source>
</evidence>
<feature type="domain" description="Ketosynthase family 3 (KS3)" evidence="54">
    <location>
        <begin position="28"/>
        <end position="452"/>
    </location>
</feature>
<dbReference type="PANTHER" id="PTHR43775">
    <property type="entry name" value="FATTY ACID SYNTHASE"/>
    <property type="match status" value="1"/>
</dbReference>
<dbReference type="InterPro" id="IPR049552">
    <property type="entry name" value="PKS_DH_N"/>
</dbReference>
<evidence type="ECO:0000313" key="56">
    <source>
        <dbReference type="EMBL" id="SDM31293.1"/>
    </source>
</evidence>
<proteinExistence type="predicted"/>
<dbReference type="InterPro" id="IPR006162">
    <property type="entry name" value="Ppantetheine_attach_site"/>
</dbReference>
<comment type="catalytic activity">
    <reaction evidence="49">
        <text>(2E)-decenoyl-[ACP] + NADPH + H(+) = decanoyl-[ACP] + NADP(+)</text>
        <dbReference type="Rhea" id="RHEA:41864"/>
        <dbReference type="Rhea" id="RHEA-COMP:9639"/>
        <dbReference type="Rhea" id="RHEA-COMP:9640"/>
        <dbReference type="ChEBI" id="CHEBI:15378"/>
        <dbReference type="ChEBI" id="CHEBI:57783"/>
        <dbReference type="ChEBI" id="CHEBI:58349"/>
        <dbReference type="ChEBI" id="CHEBI:78467"/>
        <dbReference type="ChEBI" id="CHEBI:78468"/>
    </reaction>
    <physiologicalReaction direction="left-to-right" evidence="49">
        <dbReference type="Rhea" id="RHEA:41865"/>
    </physiologicalReaction>
</comment>
<dbReference type="GO" id="GO:0141148">
    <property type="term" value="F:enoyl-[acyl-carrier-protein] reductase (NADPH) activity"/>
    <property type="evidence" value="ECO:0007669"/>
    <property type="project" value="UniProtKB-EC"/>
</dbReference>
<comment type="catalytic activity">
    <reaction evidence="32">
        <text>hexadecanoyl-[ACP] + malonyl-[ACP] + H(+) = 3-oxooctadecanoyl-[ACP] + holo-[ACP] + CO2</text>
        <dbReference type="Rhea" id="RHEA:41916"/>
        <dbReference type="Rhea" id="RHEA-COMP:9623"/>
        <dbReference type="Rhea" id="RHEA-COMP:9652"/>
        <dbReference type="Rhea" id="RHEA-COMP:9653"/>
        <dbReference type="Rhea" id="RHEA-COMP:9685"/>
        <dbReference type="ChEBI" id="CHEBI:15378"/>
        <dbReference type="ChEBI" id="CHEBI:16526"/>
        <dbReference type="ChEBI" id="CHEBI:64479"/>
        <dbReference type="ChEBI" id="CHEBI:78449"/>
        <dbReference type="ChEBI" id="CHEBI:78483"/>
        <dbReference type="ChEBI" id="CHEBI:78487"/>
    </reaction>
    <physiologicalReaction direction="left-to-right" evidence="32">
        <dbReference type="Rhea" id="RHEA:41917"/>
    </physiologicalReaction>
</comment>
<dbReference type="InterPro" id="IPR016036">
    <property type="entry name" value="Malonyl_transacylase_ACP-bd"/>
</dbReference>
<comment type="catalytic activity">
    <reaction evidence="43">
        <text>decanoyl-[ACP] + malonyl-[ACP] + H(+) = 3-oxododecanoyl-[ACP] + holo-[ACP] + CO2</text>
        <dbReference type="Rhea" id="RHEA:41868"/>
        <dbReference type="Rhea" id="RHEA-COMP:9623"/>
        <dbReference type="Rhea" id="RHEA-COMP:9640"/>
        <dbReference type="Rhea" id="RHEA-COMP:9641"/>
        <dbReference type="Rhea" id="RHEA-COMP:9685"/>
        <dbReference type="ChEBI" id="CHEBI:15378"/>
        <dbReference type="ChEBI" id="CHEBI:16526"/>
        <dbReference type="ChEBI" id="CHEBI:64479"/>
        <dbReference type="ChEBI" id="CHEBI:78449"/>
        <dbReference type="ChEBI" id="CHEBI:78468"/>
        <dbReference type="ChEBI" id="CHEBI:78469"/>
    </reaction>
    <physiologicalReaction direction="left-to-right" evidence="43">
        <dbReference type="Rhea" id="RHEA:41869"/>
    </physiologicalReaction>
</comment>
<evidence type="ECO:0000256" key="12">
    <source>
        <dbReference type="ARBA" id="ARBA00023351"/>
    </source>
</evidence>
<dbReference type="Gene3D" id="3.40.50.1820">
    <property type="entry name" value="alpha/beta hydrolase"/>
    <property type="match status" value="1"/>
</dbReference>
<evidence type="ECO:0000256" key="25">
    <source>
        <dbReference type="ARBA" id="ARBA00047451"/>
    </source>
</evidence>
<evidence type="ECO:0000256" key="17">
    <source>
        <dbReference type="ARBA" id="ARBA00023399"/>
    </source>
</evidence>
<dbReference type="InterPro" id="IPR020841">
    <property type="entry name" value="PKS_Beta-ketoAc_synthase_dom"/>
</dbReference>
<evidence type="ECO:0000256" key="8">
    <source>
        <dbReference type="ARBA" id="ARBA00023239"/>
    </source>
</evidence>
<comment type="catalytic activity">
    <reaction evidence="45">
        <text>3-oxododecanoyl-[ACP] + NADPH + H(+) = (3R)-hydroxydodecanoyl-[ACP] + NADP(+)</text>
        <dbReference type="Rhea" id="RHEA:41872"/>
        <dbReference type="Rhea" id="RHEA-COMP:9641"/>
        <dbReference type="Rhea" id="RHEA-COMP:9642"/>
        <dbReference type="ChEBI" id="CHEBI:15378"/>
        <dbReference type="ChEBI" id="CHEBI:57783"/>
        <dbReference type="ChEBI" id="CHEBI:58349"/>
        <dbReference type="ChEBI" id="CHEBI:78469"/>
        <dbReference type="ChEBI" id="CHEBI:78470"/>
    </reaction>
    <physiologicalReaction direction="left-to-right" evidence="45">
        <dbReference type="Rhea" id="RHEA:41873"/>
    </physiologicalReaction>
</comment>
<comment type="catalytic activity">
    <reaction evidence="48">
        <text>butanoyl-[ACP] + malonyl-[ACP] + H(+) = 3-oxohexanoyl-[ACP] + holo-[ACP] + CO2</text>
        <dbReference type="Rhea" id="RHEA:41820"/>
        <dbReference type="Rhea" id="RHEA-COMP:9623"/>
        <dbReference type="Rhea" id="RHEA-COMP:9628"/>
        <dbReference type="Rhea" id="RHEA-COMP:9629"/>
        <dbReference type="Rhea" id="RHEA-COMP:9685"/>
        <dbReference type="ChEBI" id="CHEBI:15378"/>
        <dbReference type="ChEBI" id="CHEBI:16526"/>
        <dbReference type="ChEBI" id="CHEBI:64479"/>
        <dbReference type="ChEBI" id="CHEBI:78449"/>
        <dbReference type="ChEBI" id="CHEBI:78454"/>
        <dbReference type="ChEBI" id="CHEBI:78456"/>
    </reaction>
    <physiologicalReaction direction="left-to-right" evidence="48">
        <dbReference type="Rhea" id="RHEA:41821"/>
    </physiologicalReaction>
</comment>
<dbReference type="InterPro" id="IPR014030">
    <property type="entry name" value="Ketoacyl_synth_N"/>
</dbReference>
<comment type="catalytic activity">
    <reaction evidence="26">
        <text>(2E)-butenoyl-[ACP] + NADPH + H(+) = butanoyl-[ACP] + NADP(+)</text>
        <dbReference type="Rhea" id="RHEA:41812"/>
        <dbReference type="Rhea" id="RHEA-COMP:9627"/>
        <dbReference type="Rhea" id="RHEA-COMP:9628"/>
        <dbReference type="ChEBI" id="CHEBI:15378"/>
        <dbReference type="ChEBI" id="CHEBI:57783"/>
        <dbReference type="ChEBI" id="CHEBI:58349"/>
        <dbReference type="ChEBI" id="CHEBI:78453"/>
        <dbReference type="ChEBI" id="CHEBI:78454"/>
    </reaction>
    <physiologicalReaction direction="left-to-right" evidence="26">
        <dbReference type="Rhea" id="RHEA:41813"/>
    </physiologicalReaction>
</comment>
<evidence type="ECO:0000256" key="35">
    <source>
        <dbReference type="ARBA" id="ARBA00048420"/>
    </source>
</evidence>
<comment type="catalytic activity">
    <reaction evidence="37">
        <text>3-oxohexanoyl-[ACP] + NADPH + H(+) = (3R)-hydroxyhexanoyl-[ACP] + NADP(+)</text>
        <dbReference type="Rhea" id="RHEA:41824"/>
        <dbReference type="Rhea" id="RHEA-COMP:9629"/>
        <dbReference type="Rhea" id="RHEA-COMP:9630"/>
        <dbReference type="ChEBI" id="CHEBI:15378"/>
        <dbReference type="ChEBI" id="CHEBI:57783"/>
        <dbReference type="ChEBI" id="CHEBI:58349"/>
        <dbReference type="ChEBI" id="CHEBI:78456"/>
        <dbReference type="ChEBI" id="CHEBI:78457"/>
    </reaction>
    <physiologicalReaction direction="left-to-right" evidence="37">
        <dbReference type="Rhea" id="RHEA:41825"/>
    </physiologicalReaction>
</comment>
<dbReference type="Pfam" id="PF02801">
    <property type="entry name" value="Ketoacyl-synt_C"/>
    <property type="match status" value="1"/>
</dbReference>
<dbReference type="InterPro" id="IPR016035">
    <property type="entry name" value="Acyl_Trfase/lysoPLipase"/>
</dbReference>
<dbReference type="Pfam" id="PF13602">
    <property type="entry name" value="ADH_zinc_N_2"/>
    <property type="match status" value="1"/>
</dbReference>
<name>A0A1G9S6Z9_ALLAB</name>
<dbReference type="InterPro" id="IPR014031">
    <property type="entry name" value="Ketoacyl_synth_C"/>
</dbReference>
<dbReference type="InterPro" id="IPR042104">
    <property type="entry name" value="PKS_dehydratase_sf"/>
</dbReference>
<dbReference type="Gene3D" id="3.10.129.110">
    <property type="entry name" value="Polyketide synthase dehydratase"/>
    <property type="match status" value="1"/>
</dbReference>
<evidence type="ECO:0000256" key="49">
    <source>
        <dbReference type="ARBA" id="ARBA00049521"/>
    </source>
</evidence>
<evidence type="ECO:0000256" key="36">
    <source>
        <dbReference type="ARBA" id="ARBA00048506"/>
    </source>
</evidence>
<dbReference type="SUPFAM" id="SSF52151">
    <property type="entry name" value="FabD/lysophospholipase-like"/>
    <property type="match status" value="1"/>
</dbReference>
<dbReference type="Pfam" id="PF00550">
    <property type="entry name" value="PP-binding"/>
    <property type="match status" value="1"/>
</dbReference>
<evidence type="ECO:0000256" key="13">
    <source>
        <dbReference type="ARBA" id="ARBA00023373"/>
    </source>
</evidence>
<comment type="catalytic activity">
    <reaction evidence="18">
        <text>(3R)-hydroxyhexadecanoyl-[ACP] = (2E)-hexadecenoyl-[ACP] + H2O</text>
        <dbReference type="Rhea" id="RHEA:41908"/>
        <dbReference type="Rhea" id="RHEA-COMP:9650"/>
        <dbReference type="Rhea" id="RHEA-COMP:9651"/>
        <dbReference type="ChEBI" id="CHEBI:15377"/>
        <dbReference type="ChEBI" id="CHEBI:78480"/>
        <dbReference type="ChEBI" id="CHEBI:78481"/>
    </reaction>
    <physiologicalReaction direction="left-to-right" evidence="18">
        <dbReference type="Rhea" id="RHEA:41909"/>
    </physiologicalReaction>
</comment>
<comment type="catalytic activity">
    <reaction evidence="40">
        <text>hexadecanoyl-[ACP] + H2O = hexadecanoate + holo-[ACP] + H(+)</text>
        <dbReference type="Rhea" id="RHEA:41932"/>
        <dbReference type="Rhea" id="RHEA-COMP:9652"/>
        <dbReference type="Rhea" id="RHEA-COMP:9685"/>
        <dbReference type="ChEBI" id="CHEBI:7896"/>
        <dbReference type="ChEBI" id="CHEBI:15377"/>
        <dbReference type="ChEBI" id="CHEBI:15378"/>
        <dbReference type="ChEBI" id="CHEBI:64479"/>
        <dbReference type="ChEBI" id="CHEBI:78483"/>
        <dbReference type="EC" id="3.1.2.14"/>
    </reaction>
    <physiologicalReaction direction="left-to-right" evidence="40">
        <dbReference type="Rhea" id="RHEA:41933"/>
    </physiologicalReaction>
</comment>
<dbReference type="PANTHER" id="PTHR43775:SF51">
    <property type="entry name" value="INACTIVE PHENOLPHTHIOCEROL SYNTHESIS POLYKETIDE SYNTHASE TYPE I PKS1-RELATED"/>
    <property type="match status" value="1"/>
</dbReference>
<comment type="catalytic activity">
    <reaction evidence="14">
        <text>(3R)-hydroxydecanoyl-[ACP] = (2E)-decenoyl-[ACP] + H2O</text>
        <dbReference type="Rhea" id="RHEA:41860"/>
        <dbReference type="Rhea" id="RHEA-COMP:9638"/>
        <dbReference type="Rhea" id="RHEA-COMP:9639"/>
        <dbReference type="ChEBI" id="CHEBI:15377"/>
        <dbReference type="ChEBI" id="CHEBI:78466"/>
        <dbReference type="ChEBI" id="CHEBI:78467"/>
    </reaction>
    <physiologicalReaction direction="left-to-right" evidence="14">
        <dbReference type="Rhea" id="RHEA:41861"/>
    </physiologicalReaction>
</comment>
<dbReference type="InterPro" id="IPR020807">
    <property type="entry name" value="PKS_DH"/>
</dbReference>
<accession>A0A1G9S6Z9</accession>
<comment type="catalytic activity">
    <reaction evidence="16">
        <text>(3R)-hydroxytetradecanoyl-[ACP] = (2E)-tetradecenoyl-[ACP] + H2O</text>
        <dbReference type="Rhea" id="RHEA:41892"/>
        <dbReference type="Rhea" id="RHEA-COMP:9646"/>
        <dbReference type="Rhea" id="RHEA-COMP:9647"/>
        <dbReference type="ChEBI" id="CHEBI:15377"/>
        <dbReference type="ChEBI" id="CHEBI:78474"/>
        <dbReference type="ChEBI" id="CHEBI:78475"/>
    </reaction>
    <physiologicalReaction direction="left-to-right" evidence="16">
        <dbReference type="Rhea" id="RHEA:41893"/>
    </physiologicalReaction>
</comment>
<dbReference type="InterPro" id="IPR001031">
    <property type="entry name" value="Thioesterase"/>
</dbReference>
<dbReference type="InterPro" id="IPR029058">
    <property type="entry name" value="AB_hydrolase_fold"/>
</dbReference>
<dbReference type="Pfam" id="PF16197">
    <property type="entry name" value="KAsynt_C_assoc"/>
    <property type="match status" value="1"/>
</dbReference>
<dbReference type="EMBL" id="LT629701">
    <property type="protein sequence ID" value="SDM31293.1"/>
    <property type="molecule type" value="Genomic_DNA"/>
</dbReference>
<comment type="catalytic activity">
    <reaction evidence="11">
        <text>(3R)-hydroxyoctanoyl-[ACP] = (2E)-octenoyl-[ACP] + H2O</text>
        <dbReference type="Rhea" id="RHEA:41844"/>
        <dbReference type="Rhea" id="RHEA-COMP:9634"/>
        <dbReference type="Rhea" id="RHEA-COMP:9635"/>
        <dbReference type="ChEBI" id="CHEBI:15377"/>
        <dbReference type="ChEBI" id="CHEBI:78461"/>
        <dbReference type="ChEBI" id="CHEBI:78462"/>
    </reaction>
    <physiologicalReaction direction="left-to-right" evidence="11">
        <dbReference type="Rhea" id="RHEA:41845"/>
    </physiologicalReaction>
</comment>
<dbReference type="Gene3D" id="3.40.366.10">
    <property type="entry name" value="Malonyl-Coenzyme A Acyl Carrier Protein, domain 2"/>
    <property type="match status" value="1"/>
</dbReference>
<dbReference type="Pfam" id="PF22953">
    <property type="entry name" value="SpnB_Rossmann"/>
    <property type="match status" value="1"/>
</dbReference>
<comment type="catalytic activity">
    <reaction evidence="42">
        <text>(2E)-octadecenoyl-[ACP] + NADPH + H(+) = octadecanoyl-[ACP] + NADP(+)</text>
        <dbReference type="Rhea" id="RHEA:41928"/>
        <dbReference type="Rhea" id="RHEA-COMP:9655"/>
        <dbReference type="Rhea" id="RHEA-COMP:9656"/>
        <dbReference type="ChEBI" id="CHEBI:15378"/>
        <dbReference type="ChEBI" id="CHEBI:57783"/>
        <dbReference type="ChEBI" id="CHEBI:58349"/>
        <dbReference type="ChEBI" id="CHEBI:78489"/>
        <dbReference type="ChEBI" id="CHEBI:78495"/>
    </reaction>
    <physiologicalReaction direction="left-to-right" evidence="42">
        <dbReference type="Rhea" id="RHEA:41929"/>
    </physiologicalReaction>
</comment>
<dbReference type="InterPro" id="IPR001227">
    <property type="entry name" value="Ac_transferase_dom_sf"/>
</dbReference>
<feature type="coiled-coil region" evidence="52">
    <location>
        <begin position="2"/>
        <end position="29"/>
    </location>
</feature>
<sequence length="2211" mass="234361">MNERLVEALRASVKENERLTRELARGRREPIAIVAMSCRLPGGVGSPEDLWERVSRGDDLRSGFPTDRGWDVDDLYDPDPEAKGKSYVREGYFLDGLADFDAAHFGISPREANSMDPQQRMMLEGTWEVFERAGIVPSSLRGSRTGVFVGSGAADYGALLADNLAESEGYLITSTSSSVVSGRVAYTFGLEGPAVTVDTACSSSLVALHLACTALWQDECALAVAGGVTALATPRVIVEFSRQRGLSPDGRCKAFADSADGTGWGEGAAVVLLERLSDARRLGHPVLAVIRGSALNSDGASNGLAAPNGPSQERVIRQALAAAGLRPSDVDAVEAHGTGTTLGDPIEAEALLATYGHDRSEPLWLGSAKSNFGHTQAASGLVGVLKIVQALRHRELPATLHVDRPSRHVDWSAGEVRLLTERRPWPETGRPRRAGVSSFGISGTNAHVIIESVDEAAAGSLSEPPVAPWVLSGRTEQAVRDQAARLRDHLTRQPLGSGDVGLTLAARTRFDHRAVVVARDRAHGVSLLDKLAAGEPDEAVVCGSSLPTAEPVAFVFPGQGSQWAGMGEQLWAGSPVFAESMAECERAFAPHVGWSLREVLGDSLALERDDVVQPALFAVMVSLARLWMSFGVRPAAVIGHSQGEIAAAVISGALSLVDGARVVCLRSKVITELLVGRGGLVSVPAPPERITTPGVSVAVVNSPSATVVAGDDAALEAVLREHPRAKRIPVRYASHSPFVEAVREELAARLSGLRAQSGEVPFYSTVTGERIDTVVLGADYWYRNLRRPVLFADAVHTVTAAGISTFVEVSPHPVLAQVMDADVVVETLRREDGGLDRMLRSLASLHTRGVAVDWNPALTGARLVDLPTYAFQRQRHWLMPAPGRSSGQAHPLLGAPLELASGDGVVFAGTVSRRTHPWLAEHAVRGTALLPGTAVLEMAIRAGDEIGCRRVDELVLEQPILIPETGEVRLQVELAAPDETGRRALGVYARGPEGWVRHASAMLSNEPPVPPSVQWLPSHAQPVDLQGFYENLTDNGYEYGPLFRGLRAAWRSGETIYAEVELPGEPGEFGVHPALLDAACHAIALSPIAGFTLPFSWNDVTLHRTGARTLRVVLTPVGTDAMAVTAFDSAGNPVLSAASMSVRAFTDVKSAPRADSLFRLEWPELAVESTEDSSGDEVVYVSAESARQAAARALDLVKRWLASDGPGRLVVVTENAVAVERHHTVDADAAAVWGLVRAAQSEHPGRFMLVDTDGALTPAQLSTVLDSDEPQIAVREGVLRVPRLARHQAALQPVEDGPWQLTYGETGSLDELRLAPSPHVRHPLEPGHVRIGVRAAGVNFRDVLISLGMYPGAAGGIGAEVAGVVLAVGSAVSDLRVGDRVMGCLIDGGGFGPIAVTDHRLLVRMPLDWSFAQAASVPAAFLTAYYALRDLADVQPGESLLVHAGTGGVGTAAIQLARHWGAEVYATASEPKQHVLRSLGIPEERIASSRTLDFADGFPGVDVVLNSLAGEFVDASLRLLSKGGRFVEMGKTDIRSAVPDVEYRAFDLAEAGPDRIAEMLRSLAELFAGGALTLPPITTWDVRRAPEAFRFISQAKHIGKVVLTVPRQWDPEGTVLVTGGLSGIGAVLARHLVKERGVRHLLLVGRRGADTPGAADLREELTALGAEVTIAACDVSSRDDLARLLRGVPAAHPLTAVLHSAGVLDDGVISALDADRIDTVFRPKVDAAQHLHELTRELDLAAFVLFSSASATFGAAGQGNYTAANSVVDALAQQRVASGLPAQSIAWGLWELASDMTGDLADRDLARVERSGVAVLSDDDGAELFDAATALPEAVVLAVPINLAVEPTPPLLRGLVRTSRPAVASASSDPLSLVRTHTAVVLGHSGPEAIDEQAPFTQMGFDSLTAVELRNRLSRATGLRLPSTLVFDFPTPAELAAHLGSGVPNAPAPQGDLIGELCRDAFIAGEVDRGFELLRTIAKNRPQGTREVSFSRLVSGGQGPHVICVSPLTPLAGPETYGRFAESFRGRAIVDVLGTPGFAEGEALIGTRHDLLTGHAKAILDRVGDAPFVLVGHSSGGLLAHELVPVLADHGRRPEAVVLLDTYEPRGELLGEFTTALMRRMYERADRMAPMTATGLSAMAWYTDLLTGWRLSTLAVPALLVHAARPLAEGVHPAGDPGVAAELPGDHFTIMEGDNAGRAGELVRDWLGRVS</sequence>
<evidence type="ECO:0000256" key="6">
    <source>
        <dbReference type="ARBA" id="ARBA00022799"/>
    </source>
</evidence>
<protein>
    <submittedName>
        <fullName evidence="56">Acyl transferase domain-containing protein</fullName>
    </submittedName>
</protein>
<dbReference type="Gene3D" id="3.40.47.10">
    <property type="match status" value="1"/>
</dbReference>
<evidence type="ECO:0000256" key="44">
    <source>
        <dbReference type="ARBA" id="ARBA00049171"/>
    </source>
</evidence>
<comment type="catalytic activity">
    <reaction evidence="13">
        <text>(3R)-hydroxyhexanoyl-[ACP] = (2E)-hexenoyl-[ACP] + H2O</text>
        <dbReference type="Rhea" id="RHEA:41828"/>
        <dbReference type="Rhea" id="RHEA-COMP:9630"/>
        <dbReference type="Rhea" id="RHEA-COMP:9631"/>
        <dbReference type="ChEBI" id="CHEBI:15377"/>
        <dbReference type="ChEBI" id="CHEBI:78457"/>
        <dbReference type="ChEBI" id="CHEBI:78458"/>
    </reaction>
    <physiologicalReaction direction="left-to-right" evidence="13">
        <dbReference type="Rhea" id="RHEA:41829"/>
    </physiologicalReaction>
</comment>
<evidence type="ECO:0000256" key="31">
    <source>
        <dbReference type="ARBA" id="ARBA00047961"/>
    </source>
</evidence>
<dbReference type="STRING" id="211114.SAMN04489726_0937"/>
<keyword evidence="8" id="KW-0456">Lyase</keyword>
<evidence type="ECO:0000256" key="52">
    <source>
        <dbReference type="SAM" id="Coils"/>
    </source>
</evidence>
<evidence type="ECO:0000256" key="11">
    <source>
        <dbReference type="ARBA" id="ARBA00023332"/>
    </source>
</evidence>
<evidence type="ECO:0000256" key="34">
    <source>
        <dbReference type="ARBA" id="ARBA00048289"/>
    </source>
</evidence>
<evidence type="ECO:0000256" key="47">
    <source>
        <dbReference type="ARBA" id="ARBA00049422"/>
    </source>
</evidence>
<dbReference type="OrthoDB" id="9778690at2"/>
<dbReference type="GO" id="GO:0031177">
    <property type="term" value="F:phosphopantetheine binding"/>
    <property type="evidence" value="ECO:0007669"/>
    <property type="project" value="InterPro"/>
</dbReference>
<dbReference type="InterPro" id="IPR057326">
    <property type="entry name" value="KR_dom"/>
</dbReference>
<evidence type="ECO:0000256" key="50">
    <source>
        <dbReference type="ARBA" id="ARBA00049533"/>
    </source>
</evidence>
<comment type="catalytic activity">
    <reaction evidence="15">
        <text>a (3R)-hydroxyacyl-[ACP] = a (2E)-enoyl-[ACP] + H2O</text>
        <dbReference type="Rhea" id="RHEA:13097"/>
        <dbReference type="Rhea" id="RHEA-COMP:9925"/>
        <dbReference type="Rhea" id="RHEA-COMP:9945"/>
        <dbReference type="ChEBI" id="CHEBI:15377"/>
        <dbReference type="ChEBI" id="CHEBI:78784"/>
        <dbReference type="ChEBI" id="CHEBI:78827"/>
        <dbReference type="EC" id="4.2.1.59"/>
    </reaction>
    <physiologicalReaction direction="left-to-right" evidence="15">
        <dbReference type="Rhea" id="RHEA:13098"/>
    </physiologicalReaction>
</comment>
<dbReference type="InterPro" id="IPR014043">
    <property type="entry name" value="Acyl_transferase_dom"/>
</dbReference>
<evidence type="ECO:0000256" key="37">
    <source>
        <dbReference type="ARBA" id="ARBA00048571"/>
    </source>
</evidence>
<dbReference type="InterPro" id="IPR050091">
    <property type="entry name" value="PKS_NRPS_Biosynth_Enz"/>
</dbReference>
<dbReference type="SMART" id="SM00826">
    <property type="entry name" value="PKS_DH"/>
    <property type="match status" value="1"/>
</dbReference>
<dbReference type="SUPFAM" id="SSF51735">
    <property type="entry name" value="NAD(P)-binding Rossmann-fold domains"/>
    <property type="match status" value="3"/>
</dbReference>
<dbReference type="PROSITE" id="PS00606">
    <property type="entry name" value="KS3_1"/>
    <property type="match status" value="1"/>
</dbReference>
<dbReference type="SUPFAM" id="SSF55048">
    <property type="entry name" value="Probable ACP-binding domain of malonyl-CoA ACP transacylase"/>
    <property type="match status" value="1"/>
</dbReference>
<evidence type="ECO:0000256" key="27">
    <source>
        <dbReference type="ARBA" id="ARBA00047578"/>
    </source>
</evidence>
<evidence type="ECO:0000256" key="33">
    <source>
        <dbReference type="ARBA" id="ARBA00048281"/>
    </source>
</evidence>
<keyword evidence="3" id="KW-0597">Phosphoprotein</keyword>
<dbReference type="PROSITE" id="PS00012">
    <property type="entry name" value="PHOSPHOPANTETHEINE"/>
    <property type="match status" value="1"/>
</dbReference>
<dbReference type="GO" id="GO:0004313">
    <property type="term" value="F:[acyl-carrier-protein] S-acetyltransferase activity"/>
    <property type="evidence" value="ECO:0007669"/>
    <property type="project" value="UniProtKB-EC"/>
</dbReference>
<comment type="catalytic activity">
    <reaction evidence="39">
        <text>holo-[ACP] + acetyl-CoA = acetyl-[ACP] + CoA</text>
        <dbReference type="Rhea" id="RHEA:41788"/>
        <dbReference type="Rhea" id="RHEA-COMP:9621"/>
        <dbReference type="Rhea" id="RHEA-COMP:9685"/>
        <dbReference type="ChEBI" id="CHEBI:57287"/>
        <dbReference type="ChEBI" id="CHEBI:57288"/>
        <dbReference type="ChEBI" id="CHEBI:64479"/>
        <dbReference type="ChEBI" id="CHEBI:78446"/>
        <dbReference type="EC" id="2.3.1.38"/>
    </reaction>
    <physiologicalReaction direction="left-to-right" evidence="39">
        <dbReference type="Rhea" id="RHEA:41789"/>
    </physiologicalReaction>
</comment>
<comment type="catalytic activity">
    <reaction evidence="28">
        <text>(2E)-hexadecenoyl-[ACP] + NADPH + H(+) = hexadecanoyl-[ACP] + NADP(+)</text>
        <dbReference type="Rhea" id="RHEA:41912"/>
        <dbReference type="Rhea" id="RHEA-COMP:9651"/>
        <dbReference type="Rhea" id="RHEA-COMP:9652"/>
        <dbReference type="ChEBI" id="CHEBI:15378"/>
        <dbReference type="ChEBI" id="CHEBI:57783"/>
        <dbReference type="ChEBI" id="CHEBI:58349"/>
        <dbReference type="ChEBI" id="CHEBI:78481"/>
        <dbReference type="ChEBI" id="CHEBI:78483"/>
    </reaction>
    <physiologicalReaction direction="left-to-right" evidence="28">
        <dbReference type="Rhea" id="RHEA:41913"/>
    </physiologicalReaction>
</comment>
<comment type="catalytic activity">
    <reaction evidence="19">
        <text>(3R)-hydroxybutanoyl-[ACP] = (2E)-butenoyl-[ACP] + H2O</text>
        <dbReference type="Rhea" id="RHEA:41808"/>
        <dbReference type="Rhea" id="RHEA-COMP:9626"/>
        <dbReference type="Rhea" id="RHEA-COMP:9627"/>
        <dbReference type="ChEBI" id="CHEBI:15377"/>
        <dbReference type="ChEBI" id="CHEBI:78451"/>
        <dbReference type="ChEBI" id="CHEBI:78453"/>
    </reaction>
    <physiologicalReaction direction="left-to-right" evidence="19">
        <dbReference type="Rhea" id="RHEA:41809"/>
    </physiologicalReaction>
</comment>
<dbReference type="Gene3D" id="3.90.180.10">
    <property type="entry name" value="Medium-chain alcohol dehydrogenases, catalytic domain"/>
    <property type="match status" value="1"/>
</dbReference>
<feature type="domain" description="Carrier" evidence="53">
    <location>
        <begin position="1868"/>
        <end position="1943"/>
    </location>
</feature>
<dbReference type="SMART" id="SM00824">
    <property type="entry name" value="PKS_TE"/>
    <property type="match status" value="1"/>
</dbReference>
<evidence type="ECO:0000256" key="7">
    <source>
        <dbReference type="ARBA" id="ARBA00022898"/>
    </source>
</evidence>
<feature type="region of interest" description="N-terminal hotdog fold" evidence="51">
    <location>
        <begin position="890"/>
        <end position="1010"/>
    </location>
</feature>
<evidence type="ECO:0000256" key="42">
    <source>
        <dbReference type="ARBA" id="ARBA00049019"/>
    </source>
</evidence>
<dbReference type="InterPro" id="IPR020806">
    <property type="entry name" value="PKS_PP-bd"/>
</dbReference>
<evidence type="ECO:0000256" key="46">
    <source>
        <dbReference type="ARBA" id="ARBA00049414"/>
    </source>
</evidence>
<dbReference type="SMART" id="SM00827">
    <property type="entry name" value="PKS_AT"/>
    <property type="match status" value="1"/>
</dbReference>
<dbReference type="InterPro" id="IPR011032">
    <property type="entry name" value="GroES-like_sf"/>
</dbReference>
<comment type="catalytic activity">
    <reaction evidence="31">
        <text>acetyl-[ACP] + malonyl-[ACP] + H(+) = 3-oxobutanoyl-[ACP] + holo-[ACP] + CO2</text>
        <dbReference type="Rhea" id="RHEA:41800"/>
        <dbReference type="Rhea" id="RHEA-COMP:9621"/>
        <dbReference type="Rhea" id="RHEA-COMP:9623"/>
        <dbReference type="Rhea" id="RHEA-COMP:9625"/>
        <dbReference type="Rhea" id="RHEA-COMP:9685"/>
        <dbReference type="ChEBI" id="CHEBI:15378"/>
        <dbReference type="ChEBI" id="CHEBI:16526"/>
        <dbReference type="ChEBI" id="CHEBI:64479"/>
        <dbReference type="ChEBI" id="CHEBI:78446"/>
        <dbReference type="ChEBI" id="CHEBI:78449"/>
        <dbReference type="ChEBI" id="CHEBI:78450"/>
    </reaction>
    <physiologicalReaction direction="left-to-right" evidence="31">
        <dbReference type="Rhea" id="RHEA:41801"/>
    </physiologicalReaction>
</comment>
<dbReference type="GO" id="GO:0004316">
    <property type="term" value="F:3-oxoacyl-[acyl-carrier-protein] reductase (NADPH) activity"/>
    <property type="evidence" value="ECO:0007669"/>
    <property type="project" value="UniProtKB-EC"/>
</dbReference>
<comment type="catalytic activity">
    <reaction evidence="46">
        <text>3-oxohexadecanoyl-[ACP] + NADPH + H(+) = (3R)-hydroxyhexadecanoyl-[ACP] + NADP(+)</text>
        <dbReference type="Rhea" id="RHEA:41904"/>
        <dbReference type="Rhea" id="RHEA-COMP:9649"/>
        <dbReference type="Rhea" id="RHEA-COMP:9650"/>
        <dbReference type="ChEBI" id="CHEBI:15378"/>
        <dbReference type="ChEBI" id="CHEBI:57783"/>
        <dbReference type="ChEBI" id="CHEBI:58349"/>
        <dbReference type="ChEBI" id="CHEBI:78478"/>
        <dbReference type="ChEBI" id="CHEBI:78480"/>
    </reaction>
    <physiologicalReaction direction="left-to-right" evidence="46">
        <dbReference type="Rhea" id="RHEA:41905"/>
    </physiologicalReaction>
</comment>
<dbReference type="InterPro" id="IPR016039">
    <property type="entry name" value="Thiolase-like"/>
</dbReference>
<comment type="catalytic activity">
    <reaction evidence="17">
        <text>(3R)-hydroxyoctadecanoyl-[ACP] = (2E)-octadecenoyl-[ACP] + H2O</text>
        <dbReference type="Rhea" id="RHEA:41924"/>
        <dbReference type="Rhea" id="RHEA-COMP:9654"/>
        <dbReference type="Rhea" id="RHEA-COMP:9655"/>
        <dbReference type="ChEBI" id="CHEBI:15377"/>
        <dbReference type="ChEBI" id="CHEBI:78488"/>
        <dbReference type="ChEBI" id="CHEBI:78489"/>
    </reaction>
    <physiologicalReaction direction="left-to-right" evidence="17">
        <dbReference type="Rhea" id="RHEA:41925"/>
    </physiologicalReaction>
</comment>
<comment type="catalytic activity">
    <reaction evidence="23">
        <text>a (3R)-hydroxyacyl-[ACP] + NADP(+) = a 3-oxoacyl-[ACP] + NADPH + H(+)</text>
        <dbReference type="Rhea" id="RHEA:17397"/>
        <dbReference type="Rhea" id="RHEA-COMP:9916"/>
        <dbReference type="Rhea" id="RHEA-COMP:9945"/>
        <dbReference type="ChEBI" id="CHEBI:15378"/>
        <dbReference type="ChEBI" id="CHEBI:57783"/>
        <dbReference type="ChEBI" id="CHEBI:58349"/>
        <dbReference type="ChEBI" id="CHEBI:78776"/>
        <dbReference type="ChEBI" id="CHEBI:78827"/>
        <dbReference type="EC" id="1.1.1.100"/>
    </reaction>
    <physiologicalReaction direction="right-to-left" evidence="23">
        <dbReference type="Rhea" id="RHEA:17399"/>
    </physiologicalReaction>
</comment>
<dbReference type="CDD" id="cd00833">
    <property type="entry name" value="PKS"/>
    <property type="match status" value="1"/>
</dbReference>
<dbReference type="GO" id="GO:0006633">
    <property type="term" value="P:fatty acid biosynthetic process"/>
    <property type="evidence" value="ECO:0007669"/>
    <property type="project" value="InterPro"/>
</dbReference>
<evidence type="ECO:0000256" key="51">
    <source>
        <dbReference type="PROSITE-ProRule" id="PRU01363"/>
    </source>
</evidence>
<comment type="catalytic activity">
    <reaction evidence="24">
        <text>3-oxodecanoyl-[ACP] + NADPH + H(+) = (3R)-hydroxydecanoyl-[ACP] + NADP(+)</text>
        <dbReference type="Rhea" id="RHEA:41856"/>
        <dbReference type="Rhea" id="RHEA-COMP:9637"/>
        <dbReference type="Rhea" id="RHEA-COMP:9638"/>
        <dbReference type="ChEBI" id="CHEBI:15378"/>
        <dbReference type="ChEBI" id="CHEBI:57783"/>
        <dbReference type="ChEBI" id="CHEBI:58349"/>
        <dbReference type="ChEBI" id="CHEBI:78464"/>
        <dbReference type="ChEBI" id="CHEBI:78466"/>
    </reaction>
    <physiologicalReaction direction="left-to-right" evidence="24">
        <dbReference type="Rhea" id="RHEA:41857"/>
    </physiologicalReaction>
</comment>
<evidence type="ECO:0000256" key="30">
    <source>
        <dbReference type="ARBA" id="ARBA00047953"/>
    </source>
</evidence>
<dbReference type="SUPFAM" id="SSF53901">
    <property type="entry name" value="Thiolase-like"/>
    <property type="match status" value="1"/>
</dbReference>
<comment type="catalytic activity">
    <reaction evidence="33">
        <text>(2E)-dodecenoyl-[ACP] + NADPH + H(+) = dodecanoyl-[ACP] + NADP(+)</text>
        <dbReference type="Rhea" id="RHEA:41880"/>
        <dbReference type="Rhea" id="RHEA-COMP:9643"/>
        <dbReference type="Rhea" id="RHEA-COMP:9644"/>
        <dbReference type="ChEBI" id="CHEBI:15378"/>
        <dbReference type="ChEBI" id="CHEBI:57783"/>
        <dbReference type="ChEBI" id="CHEBI:58349"/>
        <dbReference type="ChEBI" id="CHEBI:65264"/>
        <dbReference type="ChEBI" id="CHEBI:78472"/>
    </reaction>
    <physiologicalReaction direction="left-to-right" evidence="33">
        <dbReference type="Rhea" id="RHEA:41881"/>
    </physiologicalReaction>
</comment>
<dbReference type="Gene3D" id="3.30.70.3290">
    <property type="match status" value="1"/>
</dbReference>
<dbReference type="InterPro" id="IPR013968">
    <property type="entry name" value="PKS_KR"/>
</dbReference>
<evidence type="ECO:0000256" key="41">
    <source>
        <dbReference type="ARBA" id="ARBA00048935"/>
    </source>
</evidence>
<dbReference type="InterPro" id="IPR055123">
    <property type="entry name" value="SpnB-like_Rossmann"/>
</dbReference>
<gene>
    <name evidence="56" type="ORF">SAMN04489726_0937</name>
</gene>
<dbReference type="Pfam" id="PF14765">
    <property type="entry name" value="PS-DH"/>
    <property type="match status" value="1"/>
</dbReference>
<evidence type="ECO:0000259" key="54">
    <source>
        <dbReference type="PROSITE" id="PS52004"/>
    </source>
</evidence>
<comment type="catalytic activity">
    <reaction evidence="12">
        <text>(3R)-hydroxydodecanoyl-[ACP] = (2E)-dodecenoyl-[ACP] + H2O</text>
        <dbReference type="Rhea" id="RHEA:41876"/>
        <dbReference type="Rhea" id="RHEA-COMP:9642"/>
        <dbReference type="Rhea" id="RHEA-COMP:9643"/>
        <dbReference type="ChEBI" id="CHEBI:15377"/>
        <dbReference type="ChEBI" id="CHEBI:78470"/>
        <dbReference type="ChEBI" id="CHEBI:78472"/>
    </reaction>
    <physiologicalReaction direction="left-to-right" evidence="12">
        <dbReference type="Rhea" id="RHEA:41877"/>
    </physiologicalReaction>
</comment>